<keyword evidence="1" id="KW-0808">Transferase</keyword>
<dbReference type="SUPFAM" id="SSF52467">
    <property type="entry name" value="DHS-like NAD/FAD-binding domain"/>
    <property type="match status" value="1"/>
</dbReference>
<dbReference type="GO" id="GO:0017136">
    <property type="term" value="F:histone deacetylase activity, NAD-dependent"/>
    <property type="evidence" value="ECO:0007669"/>
    <property type="project" value="TreeGrafter"/>
</dbReference>
<dbReference type="InterPro" id="IPR029035">
    <property type="entry name" value="DHS-like_NAD/FAD-binding_dom"/>
</dbReference>
<feature type="compositionally biased region" description="Basic and acidic residues" evidence="4">
    <location>
        <begin position="15"/>
        <end position="26"/>
    </location>
</feature>
<dbReference type="CDD" id="cd01407">
    <property type="entry name" value="SIR2-fam"/>
    <property type="match status" value="1"/>
</dbReference>
<keyword evidence="7" id="KW-1185">Reference proteome</keyword>
<evidence type="ECO:0000256" key="4">
    <source>
        <dbReference type="SAM" id="MobiDB-lite"/>
    </source>
</evidence>
<reference evidence="6" key="1">
    <citation type="submission" date="2023-03" db="EMBL/GenBank/DDBJ databases">
        <authorList>
            <person name="Steffen K."/>
            <person name="Cardenas P."/>
        </authorList>
    </citation>
    <scope>NUCLEOTIDE SEQUENCE</scope>
</reference>
<feature type="compositionally biased region" description="Basic residues" evidence="4">
    <location>
        <begin position="1"/>
        <end position="14"/>
    </location>
</feature>
<feature type="active site" description="Proton acceptor" evidence="3">
    <location>
        <position position="117"/>
    </location>
</feature>
<dbReference type="Gene3D" id="3.40.50.1220">
    <property type="entry name" value="TPP-binding domain"/>
    <property type="match status" value="1"/>
</dbReference>
<dbReference type="InterPro" id="IPR050134">
    <property type="entry name" value="NAD-dep_sirtuin_deacylases"/>
</dbReference>
<evidence type="ECO:0000256" key="3">
    <source>
        <dbReference type="PROSITE-ProRule" id="PRU00236"/>
    </source>
</evidence>
<feature type="binding site" evidence="3">
    <location>
        <position position="128"/>
    </location>
    <ligand>
        <name>Zn(2+)</name>
        <dbReference type="ChEBI" id="CHEBI:29105"/>
    </ligand>
</feature>
<keyword evidence="3" id="KW-0479">Metal-binding</keyword>
<organism evidence="6 7">
    <name type="scientific">Geodia barretti</name>
    <name type="common">Barrett's horny sponge</name>
    <dbReference type="NCBI Taxonomy" id="519541"/>
    <lineage>
        <taxon>Eukaryota</taxon>
        <taxon>Metazoa</taxon>
        <taxon>Porifera</taxon>
        <taxon>Demospongiae</taxon>
        <taxon>Heteroscleromorpha</taxon>
        <taxon>Tetractinellida</taxon>
        <taxon>Astrophorina</taxon>
        <taxon>Geodiidae</taxon>
        <taxon>Geodia</taxon>
    </lineage>
</organism>
<feature type="region of interest" description="Disordered" evidence="4">
    <location>
        <begin position="1"/>
        <end position="30"/>
    </location>
</feature>
<dbReference type="PANTHER" id="PTHR11085:SF10">
    <property type="entry name" value="NAD-DEPENDENT PROTEIN DEACYLASE SIRTUIN-5, MITOCHONDRIAL-RELATED"/>
    <property type="match status" value="1"/>
</dbReference>
<gene>
    <name evidence="6" type="ORF">GBAR_LOCUS29265</name>
</gene>
<name>A0AA35TUX2_GEOBA</name>
<accession>A0AA35TUX2</accession>
<dbReference type="InterPro" id="IPR003000">
    <property type="entry name" value="Sirtuin"/>
</dbReference>
<dbReference type="Gene3D" id="3.30.1600.10">
    <property type="entry name" value="SIR2/SIRT2 'Small Domain"/>
    <property type="match status" value="1"/>
</dbReference>
<dbReference type="EMBL" id="CASHTH010004099">
    <property type="protein sequence ID" value="CAI8053527.1"/>
    <property type="molecule type" value="Genomic_DNA"/>
</dbReference>
<dbReference type="Proteomes" id="UP001174909">
    <property type="component" value="Unassembled WGS sequence"/>
</dbReference>
<evidence type="ECO:0000313" key="7">
    <source>
        <dbReference type="Proteomes" id="UP001174909"/>
    </source>
</evidence>
<evidence type="ECO:0000259" key="5">
    <source>
        <dbReference type="PROSITE" id="PS50305"/>
    </source>
</evidence>
<dbReference type="GO" id="GO:0046872">
    <property type="term" value="F:metal ion binding"/>
    <property type="evidence" value="ECO:0007669"/>
    <property type="project" value="UniProtKB-KW"/>
</dbReference>
<protein>
    <submittedName>
        <fullName evidence="6">NAD-dependent protein deacylase</fullName>
    </submittedName>
</protein>
<evidence type="ECO:0000256" key="1">
    <source>
        <dbReference type="ARBA" id="ARBA00022679"/>
    </source>
</evidence>
<dbReference type="AlphaFoldDB" id="A0AA35TUX2"/>
<dbReference type="InterPro" id="IPR026591">
    <property type="entry name" value="Sirtuin_cat_small_dom_sf"/>
</dbReference>
<evidence type="ECO:0000313" key="6">
    <source>
        <dbReference type="EMBL" id="CAI8053527.1"/>
    </source>
</evidence>
<dbReference type="PANTHER" id="PTHR11085">
    <property type="entry name" value="NAD-DEPENDENT PROTEIN DEACYLASE SIRTUIN-5, MITOCHONDRIAL-RELATED"/>
    <property type="match status" value="1"/>
</dbReference>
<dbReference type="GO" id="GO:0070403">
    <property type="term" value="F:NAD+ binding"/>
    <property type="evidence" value="ECO:0007669"/>
    <property type="project" value="InterPro"/>
</dbReference>
<feature type="binding site" evidence="3">
    <location>
        <position position="149"/>
    </location>
    <ligand>
        <name>Zn(2+)</name>
        <dbReference type="ChEBI" id="CHEBI:29105"/>
    </ligand>
</feature>
<comment type="caution">
    <text evidence="6">The sequence shown here is derived from an EMBL/GenBank/DDBJ whole genome shotgun (WGS) entry which is preliminary data.</text>
</comment>
<feature type="binding site" evidence="3">
    <location>
        <position position="125"/>
    </location>
    <ligand>
        <name>Zn(2+)</name>
        <dbReference type="ChEBI" id="CHEBI:29105"/>
    </ligand>
</feature>
<keyword evidence="2" id="KW-0520">NAD</keyword>
<sequence>RCRGSSHPRRRRVCRRPDRSRPHRVESGIPSFSLGPDGLWTKYGQPSNLSYGVFSRDPQDWWEQRLSDEDAVDNAEPNPGHVAIAQLEDAGIIRAVITQNVDDLHGRAGSLHLLEIHGNRNYLRCIGCGWRRPRAEHAITDVPPVCVECGGIIKLDTVMFGEPIPRAVLDACFAETQRCDAMLLVGTSGAVNPAAQLPLLARERGASIIEVNPEPTQLTAAAHVVVTGPSGDMLPRIVQALRSGEYRSN</sequence>
<feature type="domain" description="Deacetylase sirtuin-type" evidence="5">
    <location>
        <begin position="1"/>
        <end position="244"/>
    </location>
</feature>
<proteinExistence type="predicted"/>
<feature type="binding site" evidence="3">
    <location>
        <position position="146"/>
    </location>
    <ligand>
        <name>Zn(2+)</name>
        <dbReference type="ChEBI" id="CHEBI:29105"/>
    </ligand>
</feature>
<keyword evidence="3" id="KW-0862">Zinc</keyword>
<dbReference type="Pfam" id="PF02146">
    <property type="entry name" value="SIR2"/>
    <property type="match status" value="1"/>
</dbReference>
<feature type="non-terminal residue" evidence="6">
    <location>
        <position position="249"/>
    </location>
</feature>
<dbReference type="PROSITE" id="PS50305">
    <property type="entry name" value="SIRTUIN"/>
    <property type="match status" value="1"/>
</dbReference>
<evidence type="ECO:0000256" key="2">
    <source>
        <dbReference type="ARBA" id="ARBA00023027"/>
    </source>
</evidence>
<dbReference type="InterPro" id="IPR026590">
    <property type="entry name" value="Ssirtuin_cat_dom"/>
</dbReference>